<name>A0A5C7BE74_9FLAO</name>
<proteinExistence type="predicted"/>
<sequence length="342" mass="40057">MNNKSKSIKHIFIGIAPNHIINFENLISQDDQIQNTILLNPGHFKYDKRVWSSVINGSIEMKYGELSTLGKLKYQLHKLSGYRNFIQQIHTKLLHKNQKYNLYYCNLDDVLTNYVFHQLINEDLINENYVVEDGVLNYYYPYIDLKKLKMKRLLCKVMYNINFIPEKEHPTGISSSIVKGQYVRLPQKALHPEKSISLPYDEIYYVPDDDTILIIGQDIMHNAKEGLEYYLKRLELLFEQIQVIINENSKIVYKPHRNGDFKLATNLLDSMFNSYELFEDITPIEVCIKEIKPSQIFSFESSAMLNLKIAIKNHNVKIAVLPFNVKKDVLTNIFKTLEIDIL</sequence>
<reference evidence="1 2" key="1">
    <citation type="submission" date="2019-08" db="EMBL/GenBank/DDBJ databases">
        <title>Genome of Psychroserpens burtonensis ACAM 167.</title>
        <authorList>
            <person name="Bowman J.P."/>
        </authorList>
    </citation>
    <scope>NUCLEOTIDE SEQUENCE [LARGE SCALE GENOMIC DNA]</scope>
    <source>
        <strain evidence="1 2">ACAM 167</strain>
    </source>
</reference>
<evidence type="ECO:0000313" key="2">
    <source>
        <dbReference type="Proteomes" id="UP000321938"/>
    </source>
</evidence>
<comment type="caution">
    <text evidence="1">The sequence shown here is derived from an EMBL/GenBank/DDBJ whole genome shotgun (WGS) entry which is preliminary data.</text>
</comment>
<dbReference type="Gene3D" id="3.40.50.11110">
    <property type="entry name" value="Sialyltransferase, C-terminal GT-B Rossman nucleotide-binding domain"/>
    <property type="match status" value="1"/>
</dbReference>
<dbReference type="STRING" id="1123037.GCA_000425305_00091"/>
<accession>A0A5C7BE74</accession>
<protein>
    <submittedName>
        <fullName evidence="1">Uncharacterized protein</fullName>
    </submittedName>
</protein>
<dbReference type="AlphaFoldDB" id="A0A5C7BE74"/>
<evidence type="ECO:0000313" key="1">
    <source>
        <dbReference type="EMBL" id="TXE19087.1"/>
    </source>
</evidence>
<dbReference type="RefSeq" id="WP_147231222.1">
    <property type="nucleotide sequence ID" value="NZ_VOSB01000005.1"/>
</dbReference>
<dbReference type="Proteomes" id="UP000321938">
    <property type="component" value="Unassembled WGS sequence"/>
</dbReference>
<gene>
    <name evidence="1" type="ORF">ES692_04315</name>
</gene>
<dbReference type="EMBL" id="VOSB01000005">
    <property type="protein sequence ID" value="TXE19087.1"/>
    <property type="molecule type" value="Genomic_DNA"/>
</dbReference>
<keyword evidence="2" id="KW-1185">Reference proteome</keyword>
<organism evidence="1 2">
    <name type="scientific">Psychroserpens burtonensis</name>
    <dbReference type="NCBI Taxonomy" id="49278"/>
    <lineage>
        <taxon>Bacteria</taxon>
        <taxon>Pseudomonadati</taxon>
        <taxon>Bacteroidota</taxon>
        <taxon>Flavobacteriia</taxon>
        <taxon>Flavobacteriales</taxon>
        <taxon>Flavobacteriaceae</taxon>
        <taxon>Psychroserpens</taxon>
    </lineage>
</organism>